<gene>
    <name evidence="1" type="ORF">TMI583_LOCUS48436</name>
</gene>
<name>A0A8S2XVC1_9BILA</name>
<sequence>IYTRRPMYLTRSSSILCQILNKILNDSLKIKDEKRFICIRLELLDQQYCLEKDQQLWESYLDIGLQQHIWS</sequence>
<comment type="caution">
    <text evidence="1">The sequence shown here is derived from an EMBL/GenBank/DDBJ whole genome shotgun (WGS) entry which is preliminary data.</text>
</comment>
<evidence type="ECO:0000313" key="1">
    <source>
        <dbReference type="EMBL" id="CAF4513469.1"/>
    </source>
</evidence>
<dbReference type="EMBL" id="CAJOBA010098997">
    <property type="protein sequence ID" value="CAF4513469.1"/>
    <property type="molecule type" value="Genomic_DNA"/>
</dbReference>
<protein>
    <submittedName>
        <fullName evidence="1">Uncharacterized protein</fullName>
    </submittedName>
</protein>
<feature type="non-terminal residue" evidence="1">
    <location>
        <position position="1"/>
    </location>
</feature>
<evidence type="ECO:0000313" key="2">
    <source>
        <dbReference type="Proteomes" id="UP000682733"/>
    </source>
</evidence>
<accession>A0A8S2XVC1</accession>
<feature type="non-terminal residue" evidence="1">
    <location>
        <position position="71"/>
    </location>
</feature>
<reference evidence="1" key="1">
    <citation type="submission" date="2021-02" db="EMBL/GenBank/DDBJ databases">
        <authorList>
            <person name="Nowell W R."/>
        </authorList>
    </citation>
    <scope>NUCLEOTIDE SEQUENCE</scope>
</reference>
<dbReference type="Proteomes" id="UP000682733">
    <property type="component" value="Unassembled WGS sequence"/>
</dbReference>
<proteinExistence type="predicted"/>
<organism evidence="1 2">
    <name type="scientific">Didymodactylos carnosus</name>
    <dbReference type="NCBI Taxonomy" id="1234261"/>
    <lineage>
        <taxon>Eukaryota</taxon>
        <taxon>Metazoa</taxon>
        <taxon>Spiralia</taxon>
        <taxon>Gnathifera</taxon>
        <taxon>Rotifera</taxon>
        <taxon>Eurotatoria</taxon>
        <taxon>Bdelloidea</taxon>
        <taxon>Philodinida</taxon>
        <taxon>Philodinidae</taxon>
        <taxon>Didymodactylos</taxon>
    </lineage>
</organism>
<dbReference type="AlphaFoldDB" id="A0A8S2XVC1"/>